<reference evidence="1" key="1">
    <citation type="submission" date="2022-01" db="EMBL/GenBank/DDBJ databases">
        <title>Genome sequnece data of strain Bradyrhizobium sp. nov.</title>
        <authorList>
            <person name="Zhang J."/>
        </authorList>
    </citation>
    <scope>NUCLEOTIDE SEQUENCE</scope>
    <source>
        <strain evidence="1">WYCCWR 13023</strain>
    </source>
</reference>
<comment type="caution">
    <text evidence="1">The sequence shown here is derived from an EMBL/GenBank/DDBJ whole genome shotgun (WGS) entry which is preliminary data.</text>
</comment>
<dbReference type="Proteomes" id="UP001139054">
    <property type="component" value="Unassembled WGS sequence"/>
</dbReference>
<evidence type="ECO:0000313" key="2">
    <source>
        <dbReference type="Proteomes" id="UP001139054"/>
    </source>
</evidence>
<accession>A0A9X1UCZ4</accession>
<dbReference type="SUPFAM" id="SSF53335">
    <property type="entry name" value="S-adenosyl-L-methionine-dependent methyltransferases"/>
    <property type="match status" value="1"/>
</dbReference>
<keyword evidence="1" id="KW-0489">Methyltransferase</keyword>
<dbReference type="AlphaFoldDB" id="A0A9X1UCZ4"/>
<gene>
    <name evidence="1" type="ORF">L6654_41290</name>
</gene>
<dbReference type="InterPro" id="IPR029063">
    <property type="entry name" value="SAM-dependent_MTases_sf"/>
</dbReference>
<protein>
    <submittedName>
        <fullName evidence="1">Class I SAM-dependent methyltransferase</fullName>
    </submittedName>
</protein>
<proteinExistence type="predicted"/>
<name>A0A9X1UCZ4_9BRAD</name>
<keyword evidence="1" id="KW-0808">Transferase</keyword>
<sequence length="244" mass="27815">MSRFLQIMRPRSGSRILDVGGLPSLNGTPGFWEGYTDCFSVSLLNLPGAFDRFSAAQLRPYALIEADACRCDRIFEKFDIVFSNALIEHVGNLQRQKMLADFIRTVGNGYWVQTPSPMFPLEAHCDIPFWWFAPLSWRRRQISKWKRDKRYFLAQWHRQDPFGRDNLSSYFLTRNRSPSFSSDYQSRTLRIECQAAGRDERVPAACAEGFNPAGKLQVAAAAPTFLEAAIAQSADAARCRPAFR</sequence>
<dbReference type="RefSeq" id="WP_237892116.1">
    <property type="nucleotide sequence ID" value="NZ_JAKLTY010000057.1"/>
</dbReference>
<dbReference type="GO" id="GO:0008168">
    <property type="term" value="F:methyltransferase activity"/>
    <property type="evidence" value="ECO:0007669"/>
    <property type="project" value="UniProtKB-KW"/>
</dbReference>
<evidence type="ECO:0000313" key="1">
    <source>
        <dbReference type="EMBL" id="MCG2633001.1"/>
    </source>
</evidence>
<dbReference type="EMBL" id="JAKLTY010000057">
    <property type="protein sequence ID" value="MCG2633001.1"/>
    <property type="molecule type" value="Genomic_DNA"/>
</dbReference>
<dbReference type="GO" id="GO:0032259">
    <property type="term" value="P:methylation"/>
    <property type="evidence" value="ECO:0007669"/>
    <property type="project" value="UniProtKB-KW"/>
</dbReference>
<organism evidence="1 2">
    <name type="scientific">Bradyrhizobium zhengyangense</name>
    <dbReference type="NCBI Taxonomy" id="2911009"/>
    <lineage>
        <taxon>Bacteria</taxon>
        <taxon>Pseudomonadati</taxon>
        <taxon>Pseudomonadota</taxon>
        <taxon>Alphaproteobacteria</taxon>
        <taxon>Hyphomicrobiales</taxon>
        <taxon>Nitrobacteraceae</taxon>
        <taxon>Bradyrhizobium</taxon>
    </lineage>
</organism>